<gene>
    <name evidence="2" type="primary">Hypp257</name>
    <name evidence="2" type="ORF">BLAG_LOCUS917</name>
</gene>
<protein>
    <submittedName>
        <fullName evidence="2">Hypp257 protein</fullName>
    </submittedName>
</protein>
<dbReference type="OrthoDB" id="406551at2759"/>
<dbReference type="AlphaFoldDB" id="A0A8J9YIJ7"/>
<keyword evidence="1" id="KW-0732">Signal</keyword>
<keyword evidence="3" id="KW-1185">Reference proteome</keyword>
<dbReference type="Proteomes" id="UP000838412">
    <property type="component" value="Chromosome 1"/>
</dbReference>
<evidence type="ECO:0000313" key="2">
    <source>
        <dbReference type="EMBL" id="CAH1229865.1"/>
    </source>
</evidence>
<accession>A0A8J9YIJ7</accession>
<feature type="signal peptide" evidence="1">
    <location>
        <begin position="1"/>
        <end position="24"/>
    </location>
</feature>
<dbReference type="InterPro" id="IPR038941">
    <property type="entry name" value="At4g14100-like"/>
</dbReference>
<dbReference type="PANTHER" id="PTHR33880">
    <property type="entry name" value="EXPRESSED PROTEIN"/>
    <property type="match status" value="1"/>
</dbReference>
<evidence type="ECO:0000256" key="1">
    <source>
        <dbReference type="SAM" id="SignalP"/>
    </source>
</evidence>
<sequence>MPFFKMTGVSVVACLLGVMSLTQTFKVTPEPPSWPSAFSVGFHEDWNISVIPSNDGAWYYDYTIRRARFDHLQGQSNNFCQGRGLTLKDNHSDCHLIFAPEMYVHYPREKQCCRACAPALAEGCTVLKPAWLTGAKYIGKQNISGMVCHGWEKQGAKAADRWYQTEDGTPCQYYEKFGFPIYAHHMLTFNISTYKVGPVQGSVFDVPNYWVVSFTQTFRLTLDPQPPTWPSAFSIAFYEEIFVFIAPISGNEGAWHYDYANGRARHVRALPSGETVLPGCTVLKPAWLTGAKYIGKQTISGMVCNGWEKQGAKAADRWFQTEEGMPCQYSESYKLRPELHTVTFSNVTYKVGPIKDSIFHVPKYCNRTCPSPYKPPPRIGL</sequence>
<name>A0A8J9YIJ7_BRALA</name>
<dbReference type="PANTHER" id="PTHR33880:SF19">
    <property type="entry name" value="EXPRESSED PROTEIN"/>
    <property type="match status" value="1"/>
</dbReference>
<organism evidence="2 3">
    <name type="scientific">Branchiostoma lanceolatum</name>
    <name type="common">Common lancelet</name>
    <name type="synonym">Amphioxus lanceolatum</name>
    <dbReference type="NCBI Taxonomy" id="7740"/>
    <lineage>
        <taxon>Eukaryota</taxon>
        <taxon>Metazoa</taxon>
        <taxon>Chordata</taxon>
        <taxon>Cephalochordata</taxon>
        <taxon>Leptocardii</taxon>
        <taxon>Amphioxiformes</taxon>
        <taxon>Branchiostomatidae</taxon>
        <taxon>Branchiostoma</taxon>
    </lineage>
</organism>
<reference evidence="2" key="1">
    <citation type="submission" date="2022-01" db="EMBL/GenBank/DDBJ databases">
        <authorList>
            <person name="Braso-Vives M."/>
        </authorList>
    </citation>
    <scope>NUCLEOTIDE SEQUENCE</scope>
</reference>
<feature type="chain" id="PRO_5035471534" evidence="1">
    <location>
        <begin position="25"/>
        <end position="381"/>
    </location>
</feature>
<dbReference type="EMBL" id="OV696686">
    <property type="protein sequence ID" value="CAH1229865.1"/>
    <property type="molecule type" value="Genomic_DNA"/>
</dbReference>
<proteinExistence type="predicted"/>
<evidence type="ECO:0000313" key="3">
    <source>
        <dbReference type="Proteomes" id="UP000838412"/>
    </source>
</evidence>